<gene>
    <name evidence="2" type="ORF">G8D99_03075</name>
</gene>
<organism evidence="2 3">
    <name type="scientific">Acinetobacter lanii</name>
    <dbReference type="NCBI Taxonomy" id="2715163"/>
    <lineage>
        <taxon>Bacteria</taxon>
        <taxon>Pseudomonadati</taxon>
        <taxon>Pseudomonadota</taxon>
        <taxon>Gammaproteobacteria</taxon>
        <taxon>Moraxellales</taxon>
        <taxon>Moraxellaceae</taxon>
        <taxon>Acinetobacter</taxon>
    </lineage>
</organism>
<sequence length="134" mass="15301">MMRLENTQQVSPEQLVVAYGEYLNQQNIDQILSLYTDQAEIIPDQLASLQGGTAIVEFYQNTFNSIKIEGGLQIKSVDIYADVAIVRCEEPAQVTELATGQSTAHYFRELFVLIKKEGRWWIDKYMFSQNDSQA</sequence>
<dbReference type="RefSeq" id="WP_166322543.1">
    <property type="nucleotide sequence ID" value="NZ_CP049916.1"/>
</dbReference>
<dbReference type="AlphaFoldDB" id="A0A6G8S1T3"/>
<keyword evidence="3" id="KW-1185">Reference proteome</keyword>
<protein>
    <submittedName>
        <fullName evidence="2">Nuclear transport factor 2 family protein</fullName>
    </submittedName>
</protein>
<dbReference type="InterPro" id="IPR027843">
    <property type="entry name" value="DUF4440"/>
</dbReference>
<feature type="domain" description="DUF4440" evidence="1">
    <location>
        <begin position="14"/>
        <end position="122"/>
    </location>
</feature>
<dbReference type="Proteomes" id="UP000501939">
    <property type="component" value="Chromosome"/>
</dbReference>
<evidence type="ECO:0000313" key="3">
    <source>
        <dbReference type="Proteomes" id="UP000501939"/>
    </source>
</evidence>
<dbReference type="EMBL" id="CP049916">
    <property type="protein sequence ID" value="QIO08107.1"/>
    <property type="molecule type" value="Genomic_DNA"/>
</dbReference>
<dbReference type="KEGG" id="alj:G8D99_03075"/>
<dbReference type="Gene3D" id="3.10.450.50">
    <property type="match status" value="1"/>
</dbReference>
<accession>A0A6G8S1T3</accession>
<proteinExistence type="predicted"/>
<evidence type="ECO:0000313" key="2">
    <source>
        <dbReference type="EMBL" id="QIO08107.1"/>
    </source>
</evidence>
<name>A0A6G8S1T3_9GAMM</name>
<reference evidence="2 3" key="1">
    <citation type="submission" date="2020-03" db="EMBL/GenBank/DDBJ databases">
        <authorList>
            <person name="Zhu W."/>
        </authorList>
    </citation>
    <scope>NUCLEOTIDE SEQUENCE [LARGE SCALE GENOMIC DNA]</scope>
    <source>
        <strain evidence="2 3">185</strain>
    </source>
</reference>
<dbReference type="SUPFAM" id="SSF54427">
    <property type="entry name" value="NTF2-like"/>
    <property type="match status" value="1"/>
</dbReference>
<dbReference type="InterPro" id="IPR032710">
    <property type="entry name" value="NTF2-like_dom_sf"/>
</dbReference>
<dbReference type="CDD" id="cd00531">
    <property type="entry name" value="NTF2_like"/>
    <property type="match status" value="1"/>
</dbReference>
<evidence type="ECO:0000259" key="1">
    <source>
        <dbReference type="Pfam" id="PF14534"/>
    </source>
</evidence>
<dbReference type="Pfam" id="PF14534">
    <property type="entry name" value="DUF4440"/>
    <property type="match status" value="1"/>
</dbReference>